<evidence type="ECO:0000256" key="9">
    <source>
        <dbReference type="HAMAP-Rule" id="MF_01325"/>
    </source>
</evidence>
<keyword evidence="12" id="KW-0934">Plastid</keyword>
<evidence type="ECO:0000256" key="7">
    <source>
        <dbReference type="ARBA" id="ARBA00023274"/>
    </source>
</evidence>
<dbReference type="FunFam" id="2.40.30.10:FF:000065">
    <property type="entry name" value="50S ribosomal protein L3, chloroplastic"/>
    <property type="match status" value="1"/>
</dbReference>
<dbReference type="PANTHER" id="PTHR11229">
    <property type="entry name" value="50S RIBOSOMAL PROTEIN L3"/>
    <property type="match status" value="1"/>
</dbReference>
<evidence type="ECO:0000256" key="5">
    <source>
        <dbReference type="ARBA" id="ARBA00022884"/>
    </source>
</evidence>
<comment type="subunit">
    <text evidence="9">Part of the 50S ribosomal subunit.</text>
</comment>
<feature type="region of interest" description="Disordered" evidence="11">
    <location>
        <begin position="137"/>
        <end position="170"/>
    </location>
</feature>
<reference evidence="12" key="1">
    <citation type="submission" date="2016-09" db="EMBL/GenBank/DDBJ databases">
        <title>The plastid genome of some eustigmatophyte algae harbours a bacteria-derived six-gene cluster for biosynthesis of a novel secondary metabolite.</title>
        <authorList>
            <person name="Yurchenko T."/>
            <person name="Sevcikova T."/>
            <person name="Strnad H."/>
            <person name="Butenko A."/>
            <person name="Elias M."/>
        </authorList>
    </citation>
    <scope>NUCLEOTIDE SEQUENCE</scope>
</reference>
<comment type="function">
    <text evidence="1 9">One of the primary rRNA binding proteins, it binds directly near the 3'-end of the 23S rRNA, where it nucleates assembly of the 50S subunit.</text>
</comment>
<evidence type="ECO:0000256" key="8">
    <source>
        <dbReference type="ARBA" id="ARBA00035213"/>
    </source>
</evidence>
<protein>
    <recommendedName>
        <fullName evidence="8 9">Large ribosomal subunit protein uL3c</fullName>
    </recommendedName>
</protein>
<dbReference type="GO" id="GO:0003735">
    <property type="term" value="F:structural constituent of ribosome"/>
    <property type="evidence" value="ECO:0007669"/>
    <property type="project" value="InterPro"/>
</dbReference>
<keyword evidence="7 9" id="KW-0687">Ribonucleoprotein</keyword>
<sequence length="215" mass="23172">MSIGSLGIKVGMTQIFDEKNACIPVTLIKIGPCIVTQIKTLASDGYNAIQLGFGISQNNKYGLKKLKSTKALQGHLKKSGTPECHFLKEYHINQPEDFELGQKFDITNFLSVQYIDVRGKTIGKGFAGTVKRYGFGRGPMTHGSKNHRAPGSIGAGSTPGRVYPGKRMAGRLGGKQTTIKRLTVLKIDQEENLLVVKGCIPGKPGNLISLTPSVS</sequence>
<keyword evidence="5 9" id="KW-0694">RNA-binding</keyword>
<dbReference type="Gene3D" id="2.40.30.10">
    <property type="entry name" value="Translation factors"/>
    <property type="match status" value="1"/>
</dbReference>
<dbReference type="InterPro" id="IPR019926">
    <property type="entry name" value="Ribosomal_uL3_CS"/>
</dbReference>
<gene>
    <name evidence="9 12" type="primary">rpl3</name>
</gene>
<keyword evidence="4 9" id="KW-0699">rRNA-binding</keyword>
<evidence type="ECO:0000256" key="2">
    <source>
        <dbReference type="ARBA" id="ARBA00004229"/>
    </source>
</evidence>
<name>A0A1D8RDP7_9STRA</name>
<evidence type="ECO:0000256" key="1">
    <source>
        <dbReference type="ARBA" id="ARBA00002570"/>
    </source>
</evidence>
<dbReference type="SUPFAM" id="SSF50447">
    <property type="entry name" value="Translation proteins"/>
    <property type="match status" value="1"/>
</dbReference>
<dbReference type="HAMAP" id="MF_01325_B">
    <property type="entry name" value="Ribosomal_uL3_B"/>
    <property type="match status" value="1"/>
</dbReference>
<keyword evidence="6 9" id="KW-0689">Ribosomal protein</keyword>
<organism evidence="12">
    <name type="scientific">Vischeria sp. CAUP Q 202</name>
    <dbReference type="NCBI Taxonomy" id="1805947"/>
    <lineage>
        <taxon>Eukaryota</taxon>
        <taxon>Sar</taxon>
        <taxon>Stramenopiles</taxon>
        <taxon>Ochrophyta</taxon>
        <taxon>Eustigmatophyceae</taxon>
        <taxon>Eustigmatales</taxon>
        <taxon>Chlorobotryaceae</taxon>
        <taxon>Vischeria</taxon>
    </lineage>
</organism>
<dbReference type="GO" id="GO:0019843">
    <property type="term" value="F:rRNA binding"/>
    <property type="evidence" value="ECO:0007669"/>
    <property type="project" value="UniProtKB-UniRule"/>
</dbReference>
<evidence type="ECO:0000256" key="6">
    <source>
        <dbReference type="ARBA" id="ARBA00022980"/>
    </source>
</evidence>
<evidence type="ECO:0000256" key="4">
    <source>
        <dbReference type="ARBA" id="ARBA00022730"/>
    </source>
</evidence>
<dbReference type="AlphaFoldDB" id="A0A1D8RDP7"/>
<evidence type="ECO:0000313" key="12">
    <source>
        <dbReference type="EMBL" id="AOW70858.1"/>
    </source>
</evidence>
<dbReference type="PANTHER" id="PTHR11229:SF16">
    <property type="entry name" value="LARGE RIBOSOMAL SUBUNIT PROTEIN UL3C"/>
    <property type="match status" value="1"/>
</dbReference>
<dbReference type="EMBL" id="KX839261">
    <property type="protein sequence ID" value="AOW70858.1"/>
    <property type="molecule type" value="Genomic_DNA"/>
</dbReference>
<accession>A0A1D8RDP7</accession>
<comment type="similarity">
    <text evidence="3 9 10">Belongs to the universal ribosomal protein uL3 family.</text>
</comment>
<dbReference type="NCBIfam" id="TIGR03625">
    <property type="entry name" value="L3_bact"/>
    <property type="match status" value="1"/>
</dbReference>
<keyword evidence="12" id="KW-0150">Chloroplast</keyword>
<evidence type="ECO:0000256" key="11">
    <source>
        <dbReference type="SAM" id="MobiDB-lite"/>
    </source>
</evidence>
<dbReference type="PROSITE" id="PS00474">
    <property type="entry name" value="RIBOSOMAL_L3"/>
    <property type="match status" value="1"/>
</dbReference>
<geneLocation type="chloroplast" evidence="12"/>
<dbReference type="Gene3D" id="3.30.160.810">
    <property type="match status" value="1"/>
</dbReference>
<dbReference type="GO" id="GO:0006412">
    <property type="term" value="P:translation"/>
    <property type="evidence" value="ECO:0007669"/>
    <property type="project" value="UniProtKB-UniRule"/>
</dbReference>
<dbReference type="GO" id="GO:0022625">
    <property type="term" value="C:cytosolic large ribosomal subunit"/>
    <property type="evidence" value="ECO:0007669"/>
    <property type="project" value="TreeGrafter"/>
</dbReference>
<proteinExistence type="inferred from homology"/>
<dbReference type="InterPro" id="IPR019927">
    <property type="entry name" value="Ribosomal_uL3_bac/org-type"/>
</dbReference>
<evidence type="ECO:0000256" key="10">
    <source>
        <dbReference type="RuleBase" id="RU003905"/>
    </source>
</evidence>
<dbReference type="GO" id="GO:0009507">
    <property type="term" value="C:chloroplast"/>
    <property type="evidence" value="ECO:0007669"/>
    <property type="project" value="UniProtKB-SubCell"/>
</dbReference>
<dbReference type="Pfam" id="PF00297">
    <property type="entry name" value="Ribosomal_L3"/>
    <property type="match status" value="1"/>
</dbReference>
<dbReference type="InterPro" id="IPR000597">
    <property type="entry name" value="Ribosomal_uL3"/>
</dbReference>
<dbReference type="InterPro" id="IPR009000">
    <property type="entry name" value="Transl_B-barrel_sf"/>
</dbReference>
<evidence type="ECO:0000256" key="3">
    <source>
        <dbReference type="ARBA" id="ARBA00006540"/>
    </source>
</evidence>
<comment type="subcellular location">
    <subcellularLocation>
        <location evidence="2 9">Plastid</location>
        <location evidence="2 9">Chloroplast</location>
    </subcellularLocation>
</comment>